<keyword evidence="2" id="KW-1185">Reference proteome</keyword>
<gene>
    <name evidence="1" type="ORF">CDAR_398521</name>
</gene>
<sequence length="104" mass="11945">MCRLISFAIVKGSLRVNPLKRWPVRYDICLCALLFEIRVRQYCHNRCEHTTLATADVLVNCQSDKPTFLSFSTLVLSVCNKRQSLTCRRTRGILNSLPNPLSEM</sequence>
<protein>
    <submittedName>
        <fullName evidence="1">Uncharacterized protein</fullName>
    </submittedName>
</protein>
<evidence type="ECO:0000313" key="2">
    <source>
        <dbReference type="Proteomes" id="UP001054837"/>
    </source>
</evidence>
<accession>A0AAV4VFT5</accession>
<proteinExistence type="predicted"/>
<dbReference type="Proteomes" id="UP001054837">
    <property type="component" value="Unassembled WGS sequence"/>
</dbReference>
<dbReference type="EMBL" id="BPLQ01012875">
    <property type="protein sequence ID" value="GIY68509.1"/>
    <property type="molecule type" value="Genomic_DNA"/>
</dbReference>
<name>A0AAV4VFT5_9ARAC</name>
<evidence type="ECO:0000313" key="1">
    <source>
        <dbReference type="EMBL" id="GIY68509.1"/>
    </source>
</evidence>
<comment type="caution">
    <text evidence="1">The sequence shown here is derived from an EMBL/GenBank/DDBJ whole genome shotgun (WGS) entry which is preliminary data.</text>
</comment>
<dbReference type="AlphaFoldDB" id="A0AAV4VFT5"/>
<reference evidence="1 2" key="1">
    <citation type="submission" date="2021-06" db="EMBL/GenBank/DDBJ databases">
        <title>Caerostris darwini draft genome.</title>
        <authorList>
            <person name="Kono N."/>
            <person name="Arakawa K."/>
        </authorList>
    </citation>
    <scope>NUCLEOTIDE SEQUENCE [LARGE SCALE GENOMIC DNA]</scope>
</reference>
<organism evidence="1 2">
    <name type="scientific">Caerostris darwini</name>
    <dbReference type="NCBI Taxonomy" id="1538125"/>
    <lineage>
        <taxon>Eukaryota</taxon>
        <taxon>Metazoa</taxon>
        <taxon>Ecdysozoa</taxon>
        <taxon>Arthropoda</taxon>
        <taxon>Chelicerata</taxon>
        <taxon>Arachnida</taxon>
        <taxon>Araneae</taxon>
        <taxon>Araneomorphae</taxon>
        <taxon>Entelegynae</taxon>
        <taxon>Araneoidea</taxon>
        <taxon>Araneidae</taxon>
        <taxon>Caerostris</taxon>
    </lineage>
</organism>